<keyword evidence="3" id="KW-1185">Reference proteome</keyword>
<dbReference type="EMBL" id="FNOT01000004">
    <property type="protein sequence ID" value="SDX98150.1"/>
    <property type="molecule type" value="Genomic_DNA"/>
</dbReference>
<gene>
    <name evidence="2" type="ORF">SAMN05660209_01731</name>
</gene>
<evidence type="ECO:0000313" key="2">
    <source>
        <dbReference type="EMBL" id="SDX98150.1"/>
    </source>
</evidence>
<dbReference type="Gene3D" id="3.40.50.300">
    <property type="entry name" value="P-loop containing nucleotide triphosphate hydrolases"/>
    <property type="match status" value="1"/>
</dbReference>
<dbReference type="AlphaFoldDB" id="A0A1H3G513"/>
<dbReference type="Proteomes" id="UP000198921">
    <property type="component" value="Unassembled WGS sequence"/>
</dbReference>
<sequence length="330" mass="35293">MVTSILPLPAAADRPWASLAAYGVRTPAEVLAEEGDRDPFLIDGILHSGLTLLYGESEIGKSYLVVSLTTAVAQGRDWMGHRTNGGPGRALILASDPGDVLEYARRFGDTDTESVGVTRPPGPDDAAQWADLAARCEGSGVRLVVLDNLYSYAPGKDVNKNAEIGVALSRLDHLIDRGIAVLLVHHTPKNGGKTPAGAHSILAKARHAIALTADSMTVHGNTVPKTVYPVWRQDGRVVGIGEAIVSTPKEKKPKQPHQKRADRAAQEREALAALRSLPQEGNSRRGIGKFLIGKVHRITTPGEGLELAKFMENTGSLVWRDGKLTLGERA</sequence>
<dbReference type="InterPro" id="IPR027417">
    <property type="entry name" value="P-loop_NTPase"/>
</dbReference>
<proteinExistence type="predicted"/>
<evidence type="ECO:0000256" key="1">
    <source>
        <dbReference type="SAM" id="MobiDB-lite"/>
    </source>
</evidence>
<feature type="region of interest" description="Disordered" evidence="1">
    <location>
        <begin position="246"/>
        <end position="266"/>
    </location>
</feature>
<dbReference type="SUPFAM" id="SSF52540">
    <property type="entry name" value="P-loop containing nucleoside triphosphate hydrolases"/>
    <property type="match status" value="1"/>
</dbReference>
<reference evidence="3" key="1">
    <citation type="submission" date="2016-10" db="EMBL/GenBank/DDBJ databases">
        <authorList>
            <person name="Varghese N."/>
            <person name="Submissions S."/>
        </authorList>
    </citation>
    <scope>NUCLEOTIDE SEQUENCE [LARGE SCALE GENOMIC DNA]</scope>
    <source>
        <strain evidence="3">DSM 45422</strain>
    </source>
</reference>
<name>A0A1H3G513_9ACTN</name>
<accession>A0A1H3G513</accession>
<dbReference type="Pfam" id="PF13481">
    <property type="entry name" value="AAA_25"/>
    <property type="match status" value="1"/>
</dbReference>
<protein>
    <submittedName>
        <fullName evidence="2">AAA domain-containing protein</fullName>
    </submittedName>
</protein>
<evidence type="ECO:0000313" key="3">
    <source>
        <dbReference type="Proteomes" id="UP000198921"/>
    </source>
</evidence>
<organism evidence="2 3">
    <name type="scientific">Geodermatophilus africanus</name>
    <dbReference type="NCBI Taxonomy" id="1137993"/>
    <lineage>
        <taxon>Bacteria</taxon>
        <taxon>Bacillati</taxon>
        <taxon>Actinomycetota</taxon>
        <taxon>Actinomycetes</taxon>
        <taxon>Geodermatophilales</taxon>
        <taxon>Geodermatophilaceae</taxon>
        <taxon>Geodermatophilus</taxon>
    </lineage>
</organism>